<evidence type="ECO:0000313" key="1">
    <source>
        <dbReference type="EMBL" id="KAK4316570.1"/>
    </source>
</evidence>
<comment type="caution">
    <text evidence="1">The sequence shown here is derived from an EMBL/GenBank/DDBJ whole genome shotgun (WGS) entry which is preliminary data.</text>
</comment>
<sequence length="111" mass="12860">MATRPPSCLDPLKDAERLNSNFAVRAATTNLPAEIQNRLQQLRDTRQEKIDEAVLKRDEGRNMRKTQKILDLIKGKCKNLGLKISREKSKAMFIWGRAPQEHLHIQDNRLE</sequence>
<proteinExistence type="predicted"/>
<gene>
    <name evidence="1" type="ORF">Pmani_012272</name>
</gene>
<evidence type="ECO:0000313" key="2">
    <source>
        <dbReference type="Proteomes" id="UP001292094"/>
    </source>
</evidence>
<protein>
    <submittedName>
        <fullName evidence="1">Uncharacterized protein</fullName>
    </submittedName>
</protein>
<dbReference type="AlphaFoldDB" id="A0AAE1PZA6"/>
<dbReference type="EMBL" id="JAWZYT010001010">
    <property type="protein sequence ID" value="KAK4316570.1"/>
    <property type="molecule type" value="Genomic_DNA"/>
</dbReference>
<organism evidence="1 2">
    <name type="scientific">Petrolisthes manimaculis</name>
    <dbReference type="NCBI Taxonomy" id="1843537"/>
    <lineage>
        <taxon>Eukaryota</taxon>
        <taxon>Metazoa</taxon>
        <taxon>Ecdysozoa</taxon>
        <taxon>Arthropoda</taxon>
        <taxon>Crustacea</taxon>
        <taxon>Multicrustacea</taxon>
        <taxon>Malacostraca</taxon>
        <taxon>Eumalacostraca</taxon>
        <taxon>Eucarida</taxon>
        <taxon>Decapoda</taxon>
        <taxon>Pleocyemata</taxon>
        <taxon>Anomura</taxon>
        <taxon>Galatheoidea</taxon>
        <taxon>Porcellanidae</taxon>
        <taxon>Petrolisthes</taxon>
    </lineage>
</organism>
<keyword evidence="2" id="KW-1185">Reference proteome</keyword>
<accession>A0AAE1PZA6</accession>
<name>A0AAE1PZA6_9EUCA</name>
<dbReference type="Proteomes" id="UP001292094">
    <property type="component" value="Unassembled WGS sequence"/>
</dbReference>
<reference evidence="1" key="1">
    <citation type="submission" date="2023-11" db="EMBL/GenBank/DDBJ databases">
        <title>Genome assemblies of two species of porcelain crab, Petrolisthes cinctipes and Petrolisthes manimaculis (Anomura: Porcellanidae).</title>
        <authorList>
            <person name="Angst P."/>
        </authorList>
    </citation>
    <scope>NUCLEOTIDE SEQUENCE</scope>
    <source>
        <strain evidence="1">PB745_02</strain>
        <tissue evidence="1">Gill</tissue>
    </source>
</reference>